<dbReference type="PANTHER" id="PTHR46016:SF3">
    <property type="entry name" value="E3 UBIQUITIN-PROTEIN LIGASE RNF114"/>
    <property type="match status" value="1"/>
</dbReference>
<dbReference type="InterPro" id="IPR051438">
    <property type="entry name" value="RNF_E3_ubiq-protein_ligase"/>
</dbReference>
<dbReference type="OrthoDB" id="6270329at2759"/>
<dbReference type="GO" id="GO:0061630">
    <property type="term" value="F:ubiquitin protein ligase activity"/>
    <property type="evidence" value="ECO:0007669"/>
    <property type="project" value="TreeGrafter"/>
</dbReference>
<keyword evidence="1" id="KW-0862">Zinc</keyword>
<dbReference type="PANTHER" id="PTHR46016">
    <property type="entry name" value="ZINC FINGER, RING/FYVE/PHD-TYPE"/>
    <property type="match status" value="1"/>
</dbReference>
<comment type="caution">
    <text evidence="3">The sequence shown here is derived from an EMBL/GenBank/DDBJ whole genome shotgun (WGS) entry which is preliminary data.</text>
</comment>
<dbReference type="InterPro" id="IPR008598">
    <property type="entry name" value="Di19_Zn-bd"/>
</dbReference>
<dbReference type="Proteomes" id="UP000437017">
    <property type="component" value="Unassembled WGS sequence"/>
</dbReference>
<keyword evidence="1" id="KW-0479">Metal-binding</keyword>
<dbReference type="EMBL" id="SGJD01012661">
    <property type="protein sequence ID" value="KAB0388722.1"/>
    <property type="molecule type" value="Genomic_DNA"/>
</dbReference>
<dbReference type="AlphaFoldDB" id="A0A643BL40"/>
<dbReference type="GO" id="GO:0000209">
    <property type="term" value="P:protein polyubiquitination"/>
    <property type="evidence" value="ECO:0007669"/>
    <property type="project" value="TreeGrafter"/>
</dbReference>
<dbReference type="GO" id="GO:0006511">
    <property type="term" value="P:ubiquitin-dependent protein catabolic process"/>
    <property type="evidence" value="ECO:0007669"/>
    <property type="project" value="TreeGrafter"/>
</dbReference>
<dbReference type="GO" id="GO:0008270">
    <property type="term" value="F:zinc ion binding"/>
    <property type="evidence" value="ECO:0007669"/>
    <property type="project" value="UniProtKB-KW"/>
</dbReference>
<accession>A0A643BL40</accession>
<keyword evidence="1" id="KW-0863">Zinc-finger</keyword>
<protein>
    <recommendedName>
        <fullName evidence="2">Di19 zinc-binding domain-containing protein</fullName>
    </recommendedName>
</protein>
<feature type="domain" description="Di19 zinc-binding" evidence="2">
    <location>
        <begin position="92"/>
        <end position="151"/>
    </location>
</feature>
<reference evidence="3 4" key="1">
    <citation type="journal article" date="2019" name="PLoS ONE">
        <title>Genomic analyses reveal an absence of contemporary introgressive admixture between fin whales and blue whales, despite known hybrids.</title>
        <authorList>
            <person name="Westbury M.V."/>
            <person name="Petersen B."/>
            <person name="Lorenzen E.D."/>
        </authorList>
    </citation>
    <scope>NUCLEOTIDE SEQUENCE [LARGE SCALE GENOMIC DNA]</scope>
    <source>
        <strain evidence="3">FinWhale-01</strain>
    </source>
</reference>
<name>A0A643BL40_BALPH</name>
<keyword evidence="4" id="KW-1185">Reference proteome</keyword>
<evidence type="ECO:0000256" key="1">
    <source>
        <dbReference type="ARBA" id="ARBA00022771"/>
    </source>
</evidence>
<evidence type="ECO:0000259" key="2">
    <source>
        <dbReference type="Pfam" id="PF05605"/>
    </source>
</evidence>
<dbReference type="Pfam" id="PF05605">
    <property type="entry name" value="zf-Di19"/>
    <property type="match status" value="1"/>
</dbReference>
<sequence>MLCSSCLQECLRPKKCRVCPSTLALGIGAVELEQQIEGTETSCHHCPKIFFLSKIWENVDTCSKYHNYIIQGVKATTKDALLQPRNVPNRNTFPCPYCPENFNQEGLVEHCKLSYSTDTKTVVCPIWASMPWGDPNYRSPNFIEHIQHQHQFSNNI</sequence>
<evidence type="ECO:0000313" key="4">
    <source>
        <dbReference type="Proteomes" id="UP000437017"/>
    </source>
</evidence>
<organism evidence="3 4">
    <name type="scientific">Balaenoptera physalus</name>
    <name type="common">Fin whale</name>
    <name type="synonym">Balaena physalus</name>
    <dbReference type="NCBI Taxonomy" id="9770"/>
    <lineage>
        <taxon>Eukaryota</taxon>
        <taxon>Metazoa</taxon>
        <taxon>Chordata</taxon>
        <taxon>Craniata</taxon>
        <taxon>Vertebrata</taxon>
        <taxon>Euteleostomi</taxon>
        <taxon>Mammalia</taxon>
        <taxon>Eutheria</taxon>
        <taxon>Laurasiatheria</taxon>
        <taxon>Artiodactyla</taxon>
        <taxon>Whippomorpha</taxon>
        <taxon>Cetacea</taxon>
        <taxon>Mysticeti</taxon>
        <taxon>Balaenopteridae</taxon>
        <taxon>Balaenoptera</taxon>
    </lineage>
</organism>
<proteinExistence type="predicted"/>
<evidence type="ECO:0000313" key="3">
    <source>
        <dbReference type="EMBL" id="KAB0388722.1"/>
    </source>
</evidence>
<gene>
    <name evidence="3" type="ORF">E2I00_013633</name>
</gene>